<name>A0A0W0FIT0_MONRR</name>
<evidence type="ECO:0000313" key="7">
    <source>
        <dbReference type="Proteomes" id="UP000054988"/>
    </source>
</evidence>
<evidence type="ECO:0000256" key="3">
    <source>
        <dbReference type="ARBA" id="ARBA00022840"/>
    </source>
</evidence>
<evidence type="ECO:0000256" key="2">
    <source>
        <dbReference type="ARBA" id="ARBA00022741"/>
    </source>
</evidence>
<reference evidence="6 7" key="1">
    <citation type="submission" date="2015-12" db="EMBL/GenBank/DDBJ databases">
        <title>Draft genome sequence of Moniliophthora roreri, the causal agent of frosty pod rot of cacao.</title>
        <authorList>
            <person name="Aime M.C."/>
            <person name="Diaz-Valderrama J.R."/>
            <person name="Kijpornyongpan T."/>
            <person name="Phillips-Mora W."/>
        </authorList>
    </citation>
    <scope>NUCLEOTIDE SEQUENCE [LARGE SCALE GENOMIC DNA]</scope>
    <source>
        <strain evidence="6 7">MCA 2952</strain>
    </source>
</reference>
<dbReference type="EMBL" id="LATX01001919">
    <property type="protein sequence ID" value="KTB36235.1"/>
    <property type="molecule type" value="Genomic_DNA"/>
</dbReference>
<dbReference type="Proteomes" id="UP000054988">
    <property type="component" value="Unassembled WGS sequence"/>
</dbReference>
<dbReference type="PROSITE" id="PS00108">
    <property type="entry name" value="PROTEIN_KINASE_ST"/>
    <property type="match status" value="1"/>
</dbReference>
<evidence type="ECO:0000259" key="5">
    <source>
        <dbReference type="PROSITE" id="PS50011"/>
    </source>
</evidence>
<dbReference type="GO" id="GO:0005524">
    <property type="term" value="F:ATP binding"/>
    <property type="evidence" value="ECO:0007669"/>
    <property type="project" value="UniProtKB-UniRule"/>
</dbReference>
<dbReference type="AlphaFoldDB" id="A0A0W0FIT0"/>
<dbReference type="PROSITE" id="PS50011">
    <property type="entry name" value="PROTEIN_KINASE_DOM"/>
    <property type="match status" value="1"/>
</dbReference>
<dbReference type="InterPro" id="IPR008271">
    <property type="entry name" value="Ser/Thr_kinase_AS"/>
</dbReference>
<keyword evidence="3 4" id="KW-0067">ATP-binding</keyword>
<dbReference type="PANTHER" id="PTHR44329">
    <property type="entry name" value="SERINE/THREONINE-PROTEIN KINASE TNNI3K-RELATED"/>
    <property type="match status" value="1"/>
</dbReference>
<keyword evidence="1" id="KW-0418">Kinase</keyword>
<dbReference type="Gene3D" id="1.10.510.10">
    <property type="entry name" value="Transferase(Phosphotransferase) domain 1"/>
    <property type="match status" value="1"/>
</dbReference>
<dbReference type="InterPro" id="IPR017441">
    <property type="entry name" value="Protein_kinase_ATP_BS"/>
</dbReference>
<keyword evidence="1" id="KW-0808">Transferase</keyword>
<dbReference type="GO" id="GO:0004674">
    <property type="term" value="F:protein serine/threonine kinase activity"/>
    <property type="evidence" value="ECO:0007669"/>
    <property type="project" value="UniProtKB-KW"/>
</dbReference>
<dbReference type="Pfam" id="PF07714">
    <property type="entry name" value="PK_Tyr_Ser-Thr"/>
    <property type="match status" value="1"/>
</dbReference>
<protein>
    <recommendedName>
        <fullName evidence="5">Protein kinase domain-containing protein</fullName>
    </recommendedName>
</protein>
<evidence type="ECO:0000313" key="6">
    <source>
        <dbReference type="EMBL" id="KTB36235.1"/>
    </source>
</evidence>
<dbReference type="InterPro" id="IPR001245">
    <property type="entry name" value="Ser-Thr/Tyr_kinase_cat_dom"/>
</dbReference>
<comment type="caution">
    <text evidence="6">The sequence shown here is derived from an EMBL/GenBank/DDBJ whole genome shotgun (WGS) entry which is preliminary data.</text>
</comment>
<evidence type="ECO:0000256" key="1">
    <source>
        <dbReference type="ARBA" id="ARBA00022527"/>
    </source>
</evidence>
<keyword evidence="2 4" id="KW-0547">Nucleotide-binding</keyword>
<keyword evidence="1" id="KW-0723">Serine/threonine-protein kinase</keyword>
<proteinExistence type="predicted"/>
<dbReference type="InterPro" id="IPR000719">
    <property type="entry name" value="Prot_kinase_dom"/>
</dbReference>
<dbReference type="InterPro" id="IPR011009">
    <property type="entry name" value="Kinase-like_dom_sf"/>
</dbReference>
<gene>
    <name evidence="6" type="ORF">WG66_11189</name>
</gene>
<dbReference type="SUPFAM" id="SSF56112">
    <property type="entry name" value="Protein kinase-like (PK-like)"/>
    <property type="match status" value="1"/>
</dbReference>
<dbReference type="eggNOG" id="KOG0192">
    <property type="taxonomic scope" value="Eukaryota"/>
</dbReference>
<organism evidence="6 7">
    <name type="scientific">Moniliophthora roreri</name>
    <name type="common">Frosty pod rot fungus</name>
    <name type="synonym">Monilia roreri</name>
    <dbReference type="NCBI Taxonomy" id="221103"/>
    <lineage>
        <taxon>Eukaryota</taxon>
        <taxon>Fungi</taxon>
        <taxon>Dikarya</taxon>
        <taxon>Basidiomycota</taxon>
        <taxon>Agaricomycotina</taxon>
        <taxon>Agaricomycetes</taxon>
        <taxon>Agaricomycetidae</taxon>
        <taxon>Agaricales</taxon>
        <taxon>Marasmiineae</taxon>
        <taxon>Marasmiaceae</taxon>
        <taxon>Moniliophthora</taxon>
    </lineage>
</organism>
<dbReference type="SMART" id="SM00220">
    <property type="entry name" value="S_TKc"/>
    <property type="match status" value="1"/>
</dbReference>
<feature type="domain" description="Protein kinase" evidence="5">
    <location>
        <begin position="454"/>
        <end position="749"/>
    </location>
</feature>
<feature type="binding site" evidence="4">
    <location>
        <position position="487"/>
    </location>
    <ligand>
        <name>ATP</name>
        <dbReference type="ChEBI" id="CHEBI:30616"/>
    </ligand>
</feature>
<dbReference type="InterPro" id="IPR051681">
    <property type="entry name" value="Ser/Thr_Kinases-Pseudokinases"/>
</dbReference>
<evidence type="ECO:0000256" key="4">
    <source>
        <dbReference type="PROSITE-ProRule" id="PRU10141"/>
    </source>
</evidence>
<dbReference type="PROSITE" id="PS00107">
    <property type="entry name" value="PROTEIN_KINASE_ATP"/>
    <property type="match status" value="1"/>
</dbReference>
<accession>A0A0W0FIT0</accession>
<sequence>MQFDVPHYIPPFIWKFWLSNNTPTSRLHVYDVHSTDLFEASQDDLENVVPRPVFQDLNVPSRIYPAVQIALREAEEAFLLLQKQAGLALENAVTLIKRSSLSTSPGKRTTITISRRNLSVIVKFLTFLRFRNSRKYSEIVDSLLNNHEPYPATPPPEGRTLRGNEILSIYNDFIQQIRYKKLLRSFLKFFQTDIQEMRPISSSYEIPASAFYEELHIRLEPAEIRRDPWLEAFNVQCWNFCREADVFFGSASEEDEQEFILPDTCFGTLDENFGGGLRETDLESMTLDAFFPISPTLALYIIQGGGWQNETSPFVTVEVGEELYTDVHLRNAMILSTVPYDPNLIRQPFITFDESFPPEEPKPCYPSHSYHTSTKAQLRKFSTSGPRIYFRCLSSISRSISSYDLFRVRWMVDTFVDYTRLKQRCRQKYLTLRVTKMLTVKDVKVLDLTDEVEMVGKDPVGFGAFSDVWMGKWYDKVEGRERVVAIKYLRQVMVQNVREKFLKRLHAEVHIWHQLCHRNLASLYGLVKRANSVGMVSPWCDNGTLCHYVKRNPSTNRLKLLLQIASGIAYLHNFVPPVVHGDLKGGNILIDSDGQAVITDFGLSKVMQDLTSSISEPGQMVPTSFFAGSTRWMSPELIQAIVEDDSNVPRVTTFSDVYAFASVCLEVITGQLPYPHRTNDYQVTFDILRGIKPCGAISDISCEQLGIPQPKVSLDGQDVLREFLNKCWDTVPYLRPKMTEAVRFLADLE</sequence>